<keyword evidence="2" id="KW-1185">Reference proteome</keyword>
<dbReference type="EMBL" id="JAWXYG010000007">
    <property type="protein sequence ID" value="KAK4267651.1"/>
    <property type="molecule type" value="Genomic_DNA"/>
</dbReference>
<reference evidence="1" key="1">
    <citation type="submission" date="2023-10" db="EMBL/GenBank/DDBJ databases">
        <title>Chromosome-level genome of the transformable northern wattle, Acacia crassicarpa.</title>
        <authorList>
            <person name="Massaro I."/>
            <person name="Sinha N.R."/>
            <person name="Poethig S."/>
            <person name="Leichty A.R."/>
        </authorList>
    </citation>
    <scope>NUCLEOTIDE SEQUENCE</scope>
    <source>
        <strain evidence="1">Acra3RX</strain>
        <tissue evidence="1">Leaf</tissue>
    </source>
</reference>
<dbReference type="AlphaFoldDB" id="A0AAE1JC23"/>
<proteinExistence type="predicted"/>
<evidence type="ECO:0000313" key="1">
    <source>
        <dbReference type="EMBL" id="KAK4267651.1"/>
    </source>
</evidence>
<protein>
    <submittedName>
        <fullName evidence="1">Uncharacterized protein</fullName>
    </submittedName>
</protein>
<gene>
    <name evidence="1" type="ORF">QN277_024404</name>
</gene>
<name>A0AAE1JC23_9FABA</name>
<comment type="caution">
    <text evidence="1">The sequence shown here is derived from an EMBL/GenBank/DDBJ whole genome shotgun (WGS) entry which is preliminary data.</text>
</comment>
<accession>A0AAE1JC23</accession>
<dbReference type="Proteomes" id="UP001293593">
    <property type="component" value="Unassembled WGS sequence"/>
</dbReference>
<organism evidence="1 2">
    <name type="scientific">Acacia crassicarpa</name>
    <name type="common">northern wattle</name>
    <dbReference type="NCBI Taxonomy" id="499986"/>
    <lineage>
        <taxon>Eukaryota</taxon>
        <taxon>Viridiplantae</taxon>
        <taxon>Streptophyta</taxon>
        <taxon>Embryophyta</taxon>
        <taxon>Tracheophyta</taxon>
        <taxon>Spermatophyta</taxon>
        <taxon>Magnoliopsida</taxon>
        <taxon>eudicotyledons</taxon>
        <taxon>Gunneridae</taxon>
        <taxon>Pentapetalae</taxon>
        <taxon>rosids</taxon>
        <taxon>fabids</taxon>
        <taxon>Fabales</taxon>
        <taxon>Fabaceae</taxon>
        <taxon>Caesalpinioideae</taxon>
        <taxon>mimosoid clade</taxon>
        <taxon>Acacieae</taxon>
        <taxon>Acacia</taxon>
    </lineage>
</organism>
<sequence>MAVAMAACSVRTQFIDNRLRRDSDKSIRYEVSSSFVASKSLRILKNLRFSSSRTTLIQLSLEQHLSLMWRMEFNGRLMSFPLLQL</sequence>
<evidence type="ECO:0000313" key="2">
    <source>
        <dbReference type="Proteomes" id="UP001293593"/>
    </source>
</evidence>